<feature type="transmembrane region" description="Helical" evidence="1">
    <location>
        <begin position="125"/>
        <end position="152"/>
    </location>
</feature>
<dbReference type="EMBL" id="DXHQ01000022">
    <property type="protein sequence ID" value="HIW08143.1"/>
    <property type="molecule type" value="Genomic_DNA"/>
</dbReference>
<keyword evidence="3" id="KW-0012">Acyltransferase</keyword>
<evidence type="ECO:0000259" key="2">
    <source>
        <dbReference type="Pfam" id="PF01757"/>
    </source>
</evidence>
<keyword evidence="1" id="KW-1133">Transmembrane helix</keyword>
<feature type="transmembrane region" description="Helical" evidence="1">
    <location>
        <begin position="164"/>
        <end position="186"/>
    </location>
</feature>
<dbReference type="AlphaFoldDB" id="A0A9D1Q906"/>
<reference evidence="3" key="1">
    <citation type="journal article" date="2021" name="PeerJ">
        <title>Extensive microbial diversity within the chicken gut microbiome revealed by metagenomics and culture.</title>
        <authorList>
            <person name="Gilroy R."/>
            <person name="Ravi A."/>
            <person name="Getino M."/>
            <person name="Pursley I."/>
            <person name="Horton D.L."/>
            <person name="Alikhan N.F."/>
            <person name="Baker D."/>
            <person name="Gharbi K."/>
            <person name="Hall N."/>
            <person name="Watson M."/>
            <person name="Adriaenssens E.M."/>
            <person name="Foster-Nyarko E."/>
            <person name="Jarju S."/>
            <person name="Secka A."/>
            <person name="Antonio M."/>
            <person name="Oren A."/>
            <person name="Chaudhuri R.R."/>
            <person name="La Ragione R."/>
            <person name="Hildebrand F."/>
            <person name="Pallen M.J."/>
        </authorList>
    </citation>
    <scope>NUCLEOTIDE SEQUENCE</scope>
    <source>
        <strain evidence="3">ChiHcolR34-3080</strain>
    </source>
</reference>
<dbReference type="Proteomes" id="UP000823933">
    <property type="component" value="Unassembled WGS sequence"/>
</dbReference>
<dbReference type="Pfam" id="PF01757">
    <property type="entry name" value="Acyl_transf_3"/>
    <property type="match status" value="1"/>
</dbReference>
<gene>
    <name evidence="3" type="ORF">H9890_01925</name>
</gene>
<feature type="transmembrane region" description="Helical" evidence="1">
    <location>
        <begin position="248"/>
        <end position="270"/>
    </location>
</feature>
<feature type="transmembrane region" description="Helical" evidence="1">
    <location>
        <begin position="192"/>
        <end position="211"/>
    </location>
</feature>
<organism evidence="3 4">
    <name type="scientific">Candidatus Faecalibacterium intestinigallinarum</name>
    <dbReference type="NCBI Taxonomy" id="2838581"/>
    <lineage>
        <taxon>Bacteria</taxon>
        <taxon>Bacillati</taxon>
        <taxon>Bacillota</taxon>
        <taxon>Clostridia</taxon>
        <taxon>Eubacteriales</taxon>
        <taxon>Oscillospiraceae</taxon>
        <taxon>Faecalibacterium</taxon>
    </lineage>
</organism>
<protein>
    <submittedName>
        <fullName evidence="3">Acyltransferase</fullName>
    </submittedName>
</protein>
<proteinExistence type="predicted"/>
<evidence type="ECO:0000313" key="4">
    <source>
        <dbReference type="Proteomes" id="UP000823933"/>
    </source>
</evidence>
<name>A0A9D1Q906_9FIRM</name>
<keyword evidence="1" id="KW-0472">Membrane</keyword>
<dbReference type="PANTHER" id="PTHR36927:SF1">
    <property type="entry name" value="MDO-LIKE PROTEIN"/>
    <property type="match status" value="1"/>
</dbReference>
<evidence type="ECO:0000256" key="1">
    <source>
        <dbReference type="SAM" id="Phobius"/>
    </source>
</evidence>
<feature type="transmembrane region" description="Helical" evidence="1">
    <location>
        <begin position="223"/>
        <end position="242"/>
    </location>
</feature>
<dbReference type="PANTHER" id="PTHR36927">
    <property type="entry name" value="BLR4337 PROTEIN"/>
    <property type="match status" value="1"/>
</dbReference>
<evidence type="ECO:0000313" key="3">
    <source>
        <dbReference type="EMBL" id="HIW08143.1"/>
    </source>
</evidence>
<keyword evidence="3" id="KW-0808">Transferase</keyword>
<keyword evidence="1" id="KW-0812">Transmembrane</keyword>
<comment type="caution">
    <text evidence="3">The sequence shown here is derived from an EMBL/GenBank/DDBJ whole genome shotgun (WGS) entry which is preliminary data.</text>
</comment>
<feature type="transmembrane region" description="Helical" evidence="1">
    <location>
        <begin position="291"/>
        <end position="308"/>
    </location>
</feature>
<sequence length="360" mass="39618">MRRHYLDNLRWATVLLVVFYHVIYMYNGVITAGVVGPFAPAQPQDAVQYLLYPWFMVLLFVVSGVSARLELERRGPKAFAARRTEKLLVPSTLGLLVFQWILGYFNMALAGAFDALPALPAPVLWLIMAVSGCGVLWFAQMLWIFSMALALLRRFETGRLYRLCGRLGPLSLVALGLPLWAAAQVLNTPYVVIYRFGIYSFAFLLGYFVFAHESVVARLAAHPLPFCAAAAALGAAYTLRWYGQNYAAPPAVNCPLAIAFAWAAVLAAFACMKRWGDRTGPLPAWLGKRSFGLYVLHYLPLAAAAWGMDRFLCLPAPVCYLLAAAAAFGGGYGLNALISKAPVLRWCVLGKRKEKDHVSG</sequence>
<dbReference type="GO" id="GO:0016747">
    <property type="term" value="F:acyltransferase activity, transferring groups other than amino-acyl groups"/>
    <property type="evidence" value="ECO:0007669"/>
    <property type="project" value="InterPro"/>
</dbReference>
<reference evidence="3" key="2">
    <citation type="submission" date="2021-04" db="EMBL/GenBank/DDBJ databases">
        <authorList>
            <person name="Gilroy R."/>
        </authorList>
    </citation>
    <scope>NUCLEOTIDE SEQUENCE</scope>
    <source>
        <strain evidence="3">ChiHcolR34-3080</strain>
    </source>
</reference>
<feature type="transmembrane region" description="Helical" evidence="1">
    <location>
        <begin position="51"/>
        <end position="71"/>
    </location>
</feature>
<feature type="transmembrane region" description="Helical" evidence="1">
    <location>
        <begin position="92"/>
        <end position="113"/>
    </location>
</feature>
<dbReference type="InterPro" id="IPR050623">
    <property type="entry name" value="Glucan_succinyl_AcylTrfase"/>
</dbReference>
<feature type="transmembrane region" description="Helical" evidence="1">
    <location>
        <begin position="12"/>
        <end position="39"/>
    </location>
</feature>
<accession>A0A9D1Q906</accession>
<feature type="domain" description="Acyltransferase 3" evidence="2">
    <location>
        <begin position="4"/>
        <end position="304"/>
    </location>
</feature>
<feature type="transmembrane region" description="Helical" evidence="1">
    <location>
        <begin position="314"/>
        <end position="335"/>
    </location>
</feature>
<dbReference type="InterPro" id="IPR002656">
    <property type="entry name" value="Acyl_transf_3_dom"/>
</dbReference>